<dbReference type="InterPro" id="IPR021309">
    <property type="entry name" value="YgaP-like_TM"/>
</dbReference>
<dbReference type="AlphaFoldDB" id="A0A2U3D7Z1"/>
<accession>A0A2U3D7Z1</accession>
<evidence type="ECO:0000313" key="3">
    <source>
        <dbReference type="EMBL" id="PWI57414.1"/>
    </source>
</evidence>
<dbReference type="Proteomes" id="UP000245380">
    <property type="component" value="Unassembled WGS sequence"/>
</dbReference>
<dbReference type="OrthoDB" id="9799383at2"/>
<dbReference type="Pfam" id="PF11127">
    <property type="entry name" value="YgaP-like_TM"/>
    <property type="match status" value="1"/>
</dbReference>
<dbReference type="RefSeq" id="WP_109430821.1">
    <property type="nucleotide sequence ID" value="NZ_MPDK01000013.1"/>
</dbReference>
<dbReference type="Gene3D" id="6.10.140.1340">
    <property type="match status" value="1"/>
</dbReference>
<reference evidence="3 4" key="1">
    <citation type="submission" date="2016-11" db="EMBL/GenBank/DDBJ databases">
        <title>Comparative genomics of Acidibacillus ferroxidans species.</title>
        <authorList>
            <person name="Oliveira G."/>
            <person name="Nunes G."/>
            <person name="Oliveira R."/>
            <person name="Araujo F."/>
            <person name="Salim A."/>
            <person name="Scholte L."/>
            <person name="Morais D."/>
            <person name="Nancucheo I."/>
            <person name="Johnson D.B."/>
            <person name="Grail B."/>
            <person name="Bittencourt J."/>
            <person name="Valadares R."/>
        </authorList>
    </citation>
    <scope>NUCLEOTIDE SEQUENCE [LARGE SCALE GENOMIC DNA]</scope>
    <source>
        <strain evidence="3 4">Y002</strain>
    </source>
</reference>
<sequence length="152" mass="17213">MEEDRKKWPPTTRRVALHTSRAIIREIEARTIANVARYSLRSGEAVSHRLSQLEREWDTDRIIEAMAGTFVVMGTLLGVTINRRWFFVSALAGGFLVSHAFSGWCPSLPVLRKLGARTAEEIAEERMALKVLRGDFKPTTHVHEALAQTRMV</sequence>
<name>A0A2U3D7Z1_SULT2</name>
<keyword evidence="1" id="KW-0812">Transmembrane</keyword>
<comment type="caution">
    <text evidence="3">The sequence shown here is derived from an EMBL/GenBank/DDBJ whole genome shotgun (WGS) entry which is preliminary data.</text>
</comment>
<keyword evidence="1" id="KW-1133">Transmembrane helix</keyword>
<keyword evidence="1" id="KW-0472">Membrane</keyword>
<dbReference type="EMBL" id="MPDK01000013">
    <property type="protein sequence ID" value="PWI57414.1"/>
    <property type="molecule type" value="Genomic_DNA"/>
</dbReference>
<evidence type="ECO:0000256" key="1">
    <source>
        <dbReference type="SAM" id="Phobius"/>
    </source>
</evidence>
<proteinExistence type="predicted"/>
<feature type="transmembrane region" description="Helical" evidence="1">
    <location>
        <begin position="85"/>
        <end position="105"/>
    </location>
</feature>
<organism evidence="3 4">
    <name type="scientific">Sulfoacidibacillus thermotolerans</name>
    <name type="common">Acidibacillus sulfuroxidans</name>
    <dbReference type="NCBI Taxonomy" id="1765684"/>
    <lineage>
        <taxon>Bacteria</taxon>
        <taxon>Bacillati</taxon>
        <taxon>Bacillota</taxon>
        <taxon>Bacilli</taxon>
        <taxon>Bacillales</taxon>
        <taxon>Alicyclobacillaceae</taxon>
        <taxon>Sulfoacidibacillus</taxon>
    </lineage>
</organism>
<feature type="transmembrane region" description="Helical" evidence="1">
    <location>
        <begin position="62"/>
        <end position="79"/>
    </location>
</feature>
<keyword evidence="4" id="KW-1185">Reference proteome</keyword>
<protein>
    <recommendedName>
        <fullName evidence="2">Inner membrane protein YgaP-like transmembrane domain-containing protein</fullName>
    </recommendedName>
</protein>
<gene>
    <name evidence="3" type="ORF">BM613_08805</name>
</gene>
<feature type="domain" description="Inner membrane protein YgaP-like transmembrane" evidence="2">
    <location>
        <begin position="59"/>
        <end position="112"/>
    </location>
</feature>
<evidence type="ECO:0000259" key="2">
    <source>
        <dbReference type="Pfam" id="PF11127"/>
    </source>
</evidence>
<evidence type="ECO:0000313" key="4">
    <source>
        <dbReference type="Proteomes" id="UP000245380"/>
    </source>
</evidence>